<evidence type="ECO:0000313" key="7">
    <source>
        <dbReference type="Proteomes" id="UP000036681"/>
    </source>
</evidence>
<organism evidence="7 8">
    <name type="scientific">Ascaris lumbricoides</name>
    <name type="common">Giant roundworm</name>
    <dbReference type="NCBI Taxonomy" id="6252"/>
    <lineage>
        <taxon>Eukaryota</taxon>
        <taxon>Metazoa</taxon>
        <taxon>Ecdysozoa</taxon>
        <taxon>Nematoda</taxon>
        <taxon>Chromadorea</taxon>
        <taxon>Rhabditida</taxon>
        <taxon>Spirurina</taxon>
        <taxon>Ascaridomorpha</taxon>
        <taxon>Ascaridoidea</taxon>
        <taxon>Ascarididae</taxon>
        <taxon>Ascaris</taxon>
    </lineage>
</organism>
<accession>A0A0M3IVN6</accession>
<keyword evidence="3 6" id="KW-0853">WD repeat</keyword>
<name>A0A0M3IVN6_ASCLU</name>
<dbReference type="PROSITE" id="PS50082">
    <property type="entry name" value="WD_REPEATS_2"/>
    <property type="match status" value="1"/>
</dbReference>
<dbReference type="GO" id="GO:0016070">
    <property type="term" value="P:RNA metabolic process"/>
    <property type="evidence" value="ECO:0007669"/>
    <property type="project" value="UniProtKB-ARBA"/>
</dbReference>
<dbReference type="Proteomes" id="UP000036681">
    <property type="component" value="Unplaced"/>
</dbReference>
<feature type="repeat" description="WD" evidence="6">
    <location>
        <begin position="20"/>
        <end position="49"/>
    </location>
</feature>
<dbReference type="GO" id="GO:0003682">
    <property type="term" value="F:chromatin binding"/>
    <property type="evidence" value="ECO:0007669"/>
    <property type="project" value="TreeGrafter"/>
</dbReference>
<sequence length="98" mass="10878">MIKAFEGHENSKGVELDATFSADAQYIFSGSTDSHIVVWSAVTGQKVARLASGHSPLIQKVLFNPRFFMLATACTTLVRLYFFYIESAIFDLELCIGH</sequence>
<dbReference type="InterPro" id="IPR036322">
    <property type="entry name" value="WD40_repeat_dom_sf"/>
</dbReference>
<proteinExistence type="inferred from homology"/>
<keyword evidence="4" id="KW-0677">Repeat</keyword>
<evidence type="ECO:0000256" key="4">
    <source>
        <dbReference type="ARBA" id="ARBA00022737"/>
    </source>
</evidence>
<keyword evidence="7" id="KW-1185">Reference proteome</keyword>
<evidence type="ECO:0000256" key="2">
    <source>
        <dbReference type="ARBA" id="ARBA00005616"/>
    </source>
</evidence>
<dbReference type="GO" id="GO:0048188">
    <property type="term" value="C:Set1C/COMPASS complex"/>
    <property type="evidence" value="ECO:0007669"/>
    <property type="project" value="TreeGrafter"/>
</dbReference>
<evidence type="ECO:0000256" key="6">
    <source>
        <dbReference type="PROSITE-ProRule" id="PRU00221"/>
    </source>
</evidence>
<dbReference type="AlphaFoldDB" id="A0A0M3IVN6"/>
<evidence type="ECO:0000313" key="8">
    <source>
        <dbReference type="WBParaSite" id="ALUE_0002281401-mRNA-1"/>
    </source>
</evidence>
<evidence type="ECO:0000256" key="3">
    <source>
        <dbReference type="ARBA" id="ARBA00022574"/>
    </source>
</evidence>
<dbReference type="Gene3D" id="2.130.10.10">
    <property type="entry name" value="YVTN repeat-like/Quinoprotein amine dehydrogenase"/>
    <property type="match status" value="1"/>
</dbReference>
<dbReference type="PANTHER" id="PTHR19861:SF0">
    <property type="entry name" value="WD REPEAT-CONTAINING PROTEIN 82"/>
    <property type="match status" value="1"/>
</dbReference>
<comment type="similarity">
    <text evidence="2">Belongs to the WD repeat SWD2 family.</text>
</comment>
<dbReference type="SUPFAM" id="SSF50978">
    <property type="entry name" value="WD40 repeat-like"/>
    <property type="match status" value="1"/>
</dbReference>
<dbReference type="InterPro" id="IPR001680">
    <property type="entry name" value="WD40_rpt"/>
</dbReference>
<dbReference type="WBParaSite" id="ALUE_0002281401-mRNA-1">
    <property type="protein sequence ID" value="ALUE_0002281401-mRNA-1"/>
    <property type="gene ID" value="ALUE_0002281401"/>
</dbReference>
<dbReference type="InterPro" id="IPR015943">
    <property type="entry name" value="WD40/YVTN_repeat-like_dom_sf"/>
</dbReference>
<dbReference type="PANTHER" id="PTHR19861">
    <property type="entry name" value="WD40 REPEAT PROTEIN SWD2"/>
    <property type="match status" value="1"/>
</dbReference>
<reference evidence="8" key="1">
    <citation type="submission" date="2017-02" db="UniProtKB">
        <authorList>
            <consortium name="WormBaseParasite"/>
        </authorList>
    </citation>
    <scope>IDENTIFICATION</scope>
</reference>
<evidence type="ECO:0000256" key="1">
    <source>
        <dbReference type="ARBA" id="ARBA00004123"/>
    </source>
</evidence>
<dbReference type="InterPro" id="IPR037867">
    <property type="entry name" value="Swd2/WDR82"/>
</dbReference>
<dbReference type="Pfam" id="PF00400">
    <property type="entry name" value="WD40"/>
    <property type="match status" value="1"/>
</dbReference>
<keyword evidence="5" id="KW-0539">Nucleus</keyword>
<protein>
    <submittedName>
        <fullName evidence="8">WD_REPEATS_REGION domain-containing protein</fullName>
    </submittedName>
</protein>
<comment type="subcellular location">
    <subcellularLocation>
        <location evidence="1">Nucleus</location>
    </subcellularLocation>
</comment>
<evidence type="ECO:0000256" key="5">
    <source>
        <dbReference type="ARBA" id="ARBA00023242"/>
    </source>
</evidence>